<proteinExistence type="predicted"/>
<organism evidence="1 2">
    <name type="scientific">Plastorhodobacter daqingensis</name>
    <dbReference type="NCBI Taxonomy" id="1387281"/>
    <lineage>
        <taxon>Bacteria</taxon>
        <taxon>Pseudomonadati</taxon>
        <taxon>Pseudomonadota</taxon>
        <taxon>Alphaproteobacteria</taxon>
        <taxon>Rhodobacterales</taxon>
        <taxon>Paracoccaceae</taxon>
        <taxon>Plastorhodobacter</taxon>
    </lineage>
</organism>
<keyword evidence="2" id="KW-1185">Reference proteome</keyword>
<dbReference type="EMBL" id="JBHTFQ010000005">
    <property type="protein sequence ID" value="MFC7704690.1"/>
    <property type="molecule type" value="Genomic_DNA"/>
</dbReference>
<comment type="caution">
    <text evidence="1">The sequence shown here is derived from an EMBL/GenBank/DDBJ whole genome shotgun (WGS) entry which is preliminary data.</text>
</comment>
<dbReference type="Proteomes" id="UP001596516">
    <property type="component" value="Unassembled WGS sequence"/>
</dbReference>
<sequence>MRIAKIDQARATLVAEQLGLDYYAPAVAAARSAAPAKGAAVPSPVLAALEEMYAYYAAA</sequence>
<dbReference type="RefSeq" id="WP_377403270.1">
    <property type="nucleotide sequence ID" value="NZ_JBHTFQ010000005.1"/>
</dbReference>
<gene>
    <name evidence="1" type="ORF">ACFQXB_10850</name>
</gene>
<evidence type="ECO:0000313" key="2">
    <source>
        <dbReference type="Proteomes" id="UP001596516"/>
    </source>
</evidence>
<accession>A0ABW2UKV5</accession>
<evidence type="ECO:0000313" key="1">
    <source>
        <dbReference type="EMBL" id="MFC7704690.1"/>
    </source>
</evidence>
<protein>
    <submittedName>
        <fullName evidence="1">Uncharacterized protein</fullName>
    </submittedName>
</protein>
<reference evidence="2" key="1">
    <citation type="journal article" date="2019" name="Int. J. Syst. Evol. Microbiol.">
        <title>The Global Catalogue of Microorganisms (GCM) 10K type strain sequencing project: providing services to taxonomists for standard genome sequencing and annotation.</title>
        <authorList>
            <consortium name="The Broad Institute Genomics Platform"/>
            <consortium name="The Broad Institute Genome Sequencing Center for Infectious Disease"/>
            <person name="Wu L."/>
            <person name="Ma J."/>
        </authorList>
    </citation>
    <scope>NUCLEOTIDE SEQUENCE [LARGE SCALE GENOMIC DNA]</scope>
    <source>
        <strain evidence="2">CGMCC 1.12750</strain>
    </source>
</reference>
<name>A0ABW2UKV5_9RHOB</name>